<proteinExistence type="predicted"/>
<keyword evidence="2" id="KW-1185">Reference proteome</keyword>
<comment type="caution">
    <text evidence="1">The sequence shown here is derived from an EMBL/GenBank/DDBJ whole genome shotgun (WGS) entry which is preliminary data.</text>
</comment>
<protein>
    <submittedName>
        <fullName evidence="1">Uncharacterized protein</fullName>
    </submittedName>
</protein>
<accession>A0A7D9J3F0</accession>
<dbReference type="Proteomes" id="UP001152795">
    <property type="component" value="Unassembled WGS sequence"/>
</dbReference>
<dbReference type="AlphaFoldDB" id="A0A7D9J3F0"/>
<organism evidence="1 2">
    <name type="scientific">Paramuricea clavata</name>
    <name type="common">Red gorgonian</name>
    <name type="synonym">Violescent sea-whip</name>
    <dbReference type="NCBI Taxonomy" id="317549"/>
    <lineage>
        <taxon>Eukaryota</taxon>
        <taxon>Metazoa</taxon>
        <taxon>Cnidaria</taxon>
        <taxon>Anthozoa</taxon>
        <taxon>Octocorallia</taxon>
        <taxon>Malacalcyonacea</taxon>
        <taxon>Plexauridae</taxon>
        <taxon>Paramuricea</taxon>
    </lineage>
</organism>
<name>A0A7D9J3F0_PARCT</name>
<dbReference type="EMBL" id="CACRXK020011250">
    <property type="protein sequence ID" value="CAB4021066.1"/>
    <property type="molecule type" value="Genomic_DNA"/>
</dbReference>
<sequence length="165" mass="19071">MRKLKKQIATRQRRLYAIHQHVSNKMQHSYEDYGPTSSPPSPFQITQWNKQFRQKAKKPLKDLMRLKRLITSNPSEPAVDMPYPSRNQKLPRRLCLPVMKGLLAVLLSSQGACSVDFFVLICKVWDLNLYLTRAAERGGAGVANGLFWGEIFPRKGQDIWVFWAK</sequence>
<gene>
    <name evidence="1" type="ORF">PACLA_8A020907</name>
</gene>
<reference evidence="1" key="1">
    <citation type="submission" date="2020-04" db="EMBL/GenBank/DDBJ databases">
        <authorList>
            <person name="Alioto T."/>
            <person name="Alioto T."/>
            <person name="Gomez Garrido J."/>
        </authorList>
    </citation>
    <scope>NUCLEOTIDE SEQUENCE</scope>
    <source>
        <strain evidence="1">A484AB</strain>
    </source>
</reference>
<evidence type="ECO:0000313" key="1">
    <source>
        <dbReference type="EMBL" id="CAB4021066.1"/>
    </source>
</evidence>
<evidence type="ECO:0000313" key="2">
    <source>
        <dbReference type="Proteomes" id="UP001152795"/>
    </source>
</evidence>